<protein>
    <recommendedName>
        <fullName evidence="4">Tetratricopeptide repeat protein</fullName>
    </recommendedName>
</protein>
<dbReference type="EMBL" id="FBWG01000049">
    <property type="protein sequence ID" value="CUX62443.1"/>
    <property type="molecule type" value="Genomic_DNA"/>
</dbReference>
<reference evidence="2 3" key="1">
    <citation type="submission" date="2016-01" db="EMBL/GenBank/DDBJ databases">
        <authorList>
            <person name="Oliw E.H."/>
        </authorList>
    </citation>
    <scope>NUCLEOTIDE SEQUENCE [LARGE SCALE GENOMIC DNA]</scope>
    <source>
        <strain evidence="2 3">Zutra 3-1</strain>
    </source>
</reference>
<evidence type="ECO:0000313" key="2">
    <source>
        <dbReference type="EMBL" id="CUX62443.1"/>
    </source>
</evidence>
<name>A0A1S7S4Y3_9HYPH</name>
<accession>A0A1S7S4Y3</accession>
<evidence type="ECO:0000313" key="3">
    <source>
        <dbReference type="Proteomes" id="UP000191987"/>
    </source>
</evidence>
<evidence type="ECO:0000256" key="1">
    <source>
        <dbReference type="SAM" id="MobiDB-lite"/>
    </source>
</evidence>
<gene>
    <name evidence="2" type="ORF">AGR7C_pAt0226</name>
</gene>
<evidence type="ECO:0008006" key="4">
    <source>
        <dbReference type="Google" id="ProtNLM"/>
    </source>
</evidence>
<feature type="compositionally biased region" description="Basic and acidic residues" evidence="1">
    <location>
        <begin position="107"/>
        <end position="118"/>
    </location>
</feature>
<feature type="compositionally biased region" description="Basic and acidic residues" evidence="1">
    <location>
        <begin position="126"/>
        <end position="138"/>
    </location>
</feature>
<dbReference type="AlphaFoldDB" id="A0A1S7S4Y3"/>
<proteinExistence type="predicted"/>
<feature type="region of interest" description="Disordered" evidence="1">
    <location>
        <begin position="94"/>
        <end position="155"/>
    </location>
</feature>
<sequence>MAGCYSACGRIIPPRPWPTFPPPRLTAYERHAFQRLGRLEEGRIAYSKALATDPACYEARLFSLVRSIPNQAALPGLGTFRVASQFLSVKLEELTMPKKISAPSKTTDPKEQPVRPSDDQVEPAEPDDRQHPPRDTRETPAPNPNDKGLPNRAPE</sequence>
<dbReference type="Proteomes" id="UP000191987">
    <property type="component" value="Unassembled WGS sequence"/>
</dbReference>
<organism evidence="2 3">
    <name type="scientific">Agrobacterium deltaense Zutra 3/1</name>
    <dbReference type="NCBI Taxonomy" id="1183427"/>
    <lineage>
        <taxon>Bacteria</taxon>
        <taxon>Pseudomonadati</taxon>
        <taxon>Pseudomonadota</taxon>
        <taxon>Alphaproteobacteria</taxon>
        <taxon>Hyphomicrobiales</taxon>
        <taxon>Rhizobiaceae</taxon>
        <taxon>Rhizobium/Agrobacterium group</taxon>
        <taxon>Agrobacterium</taxon>
    </lineage>
</organism>